<dbReference type="InterPro" id="IPR037401">
    <property type="entry name" value="SnoaL-like"/>
</dbReference>
<dbReference type="OrthoDB" id="6692273at2"/>
<dbReference type="Proteomes" id="UP000000852">
    <property type="component" value="Chromosome"/>
</dbReference>
<evidence type="ECO:0000313" key="2">
    <source>
        <dbReference type="EMBL" id="ACU04598.1"/>
    </source>
</evidence>
<dbReference type="Gene3D" id="3.10.450.50">
    <property type="match status" value="1"/>
</dbReference>
<dbReference type="RefSeq" id="WP_015808210.1">
    <property type="nucleotide sequence ID" value="NC_013061.1"/>
</dbReference>
<dbReference type="SMR" id="C6XYW6"/>
<dbReference type="SUPFAM" id="SSF54427">
    <property type="entry name" value="NTF2-like"/>
    <property type="match status" value="1"/>
</dbReference>
<proteinExistence type="predicted"/>
<keyword evidence="3" id="KW-1185">Reference proteome</keyword>
<protein>
    <recommendedName>
        <fullName evidence="1">SnoaL-like domain-containing protein</fullName>
    </recommendedName>
</protein>
<dbReference type="STRING" id="485917.Phep_2394"/>
<dbReference type="InterPro" id="IPR032710">
    <property type="entry name" value="NTF2-like_dom_sf"/>
</dbReference>
<accession>C6XYW6</accession>
<organism evidence="2 3">
    <name type="scientific">Pedobacter heparinus (strain ATCC 13125 / DSM 2366 / CIP 104194 / JCM 7457 / NBRC 12017 / NCIMB 9290 / NRRL B-14731 / HIM 762-3)</name>
    <dbReference type="NCBI Taxonomy" id="485917"/>
    <lineage>
        <taxon>Bacteria</taxon>
        <taxon>Pseudomonadati</taxon>
        <taxon>Bacteroidota</taxon>
        <taxon>Sphingobacteriia</taxon>
        <taxon>Sphingobacteriales</taxon>
        <taxon>Sphingobacteriaceae</taxon>
        <taxon>Pedobacter</taxon>
    </lineage>
</organism>
<evidence type="ECO:0000259" key="1">
    <source>
        <dbReference type="Pfam" id="PF12680"/>
    </source>
</evidence>
<dbReference type="KEGG" id="phe:Phep_2394"/>
<dbReference type="Pfam" id="PF12680">
    <property type="entry name" value="SnoaL_2"/>
    <property type="match status" value="1"/>
</dbReference>
<name>C6XYW6_PEDHD</name>
<reference evidence="2 3" key="1">
    <citation type="journal article" date="2009" name="Stand. Genomic Sci.">
        <title>Complete genome sequence of Pedobacter heparinus type strain (HIM 762-3).</title>
        <authorList>
            <person name="Han C."/>
            <person name="Spring S."/>
            <person name="Lapidus A."/>
            <person name="Del Rio T.G."/>
            <person name="Tice H."/>
            <person name="Copeland A."/>
            <person name="Cheng J.F."/>
            <person name="Lucas S."/>
            <person name="Chen F."/>
            <person name="Nolan M."/>
            <person name="Bruce D."/>
            <person name="Goodwin L."/>
            <person name="Pitluck S."/>
            <person name="Ivanova N."/>
            <person name="Mavromatis K."/>
            <person name="Mikhailova N."/>
            <person name="Pati A."/>
            <person name="Chen A."/>
            <person name="Palaniappan K."/>
            <person name="Land M."/>
            <person name="Hauser L."/>
            <person name="Chang Y.J."/>
            <person name="Jeffries C.C."/>
            <person name="Saunders E."/>
            <person name="Chertkov O."/>
            <person name="Brettin T."/>
            <person name="Goker M."/>
            <person name="Rohde M."/>
            <person name="Bristow J."/>
            <person name="Eisen J.A."/>
            <person name="Markowitz V."/>
            <person name="Hugenholtz P."/>
            <person name="Kyrpides N.C."/>
            <person name="Klenk H.P."/>
            <person name="Detter J.C."/>
        </authorList>
    </citation>
    <scope>NUCLEOTIDE SEQUENCE [LARGE SCALE GENOMIC DNA]</scope>
    <source>
        <strain evidence="3">ATCC 13125 / DSM 2366 / CIP 104194 / JCM 7457 / NBRC 12017 / NCIMB 9290 / NRRL B-14731 / HIM 762-3</strain>
    </source>
</reference>
<evidence type="ECO:0000313" key="3">
    <source>
        <dbReference type="Proteomes" id="UP000000852"/>
    </source>
</evidence>
<feature type="domain" description="SnoaL-like" evidence="1">
    <location>
        <begin position="14"/>
        <end position="110"/>
    </location>
</feature>
<gene>
    <name evidence="2" type="ordered locus">Phep_2394</name>
</gene>
<dbReference type="EMBL" id="CP001681">
    <property type="protein sequence ID" value="ACU04598.1"/>
    <property type="molecule type" value="Genomic_DNA"/>
</dbReference>
<dbReference type="AlphaFoldDB" id="C6XYW6"/>
<dbReference type="HOGENOM" id="CLU_147287_0_0_10"/>
<sequence>MATTKELIEQINLLFTENRMEAFMDYLADDVVWDMYSSTSGHTTFNGIAEINQMDGSDMPQHTDFRFSTIVIEGDMASVQGSSKSKKVDGTEYESNFCDVYHFKNDKIIKMSSYIIDNK</sequence>
<dbReference type="eggNOG" id="COG3631">
    <property type="taxonomic scope" value="Bacteria"/>
</dbReference>